<dbReference type="InterPro" id="IPR008271">
    <property type="entry name" value="Ser/Thr_kinase_AS"/>
</dbReference>
<dbReference type="Gene3D" id="2.80.10.50">
    <property type="match status" value="1"/>
</dbReference>
<dbReference type="GO" id="GO:0045717">
    <property type="term" value="P:negative regulation of fatty acid biosynthetic process"/>
    <property type="evidence" value="ECO:0007669"/>
    <property type="project" value="UniProtKB-ARBA"/>
</dbReference>
<keyword evidence="13" id="KW-1185">Reference proteome</keyword>
<feature type="transmembrane region" description="Helical" evidence="10">
    <location>
        <begin position="317"/>
        <end position="337"/>
    </location>
</feature>
<evidence type="ECO:0000256" key="1">
    <source>
        <dbReference type="ARBA" id="ARBA00012513"/>
    </source>
</evidence>
<keyword evidence="10" id="KW-1133">Transmembrane helix</keyword>
<dbReference type="CDD" id="cd14014">
    <property type="entry name" value="STKc_PknB_like"/>
    <property type="match status" value="1"/>
</dbReference>
<comment type="catalytic activity">
    <reaction evidence="7">
        <text>L-threonyl-[protein] + ATP = O-phospho-L-threonyl-[protein] + ADP + H(+)</text>
        <dbReference type="Rhea" id="RHEA:46608"/>
        <dbReference type="Rhea" id="RHEA-COMP:11060"/>
        <dbReference type="Rhea" id="RHEA-COMP:11605"/>
        <dbReference type="ChEBI" id="CHEBI:15378"/>
        <dbReference type="ChEBI" id="CHEBI:30013"/>
        <dbReference type="ChEBI" id="CHEBI:30616"/>
        <dbReference type="ChEBI" id="CHEBI:61977"/>
        <dbReference type="ChEBI" id="CHEBI:456216"/>
        <dbReference type="EC" id="2.7.11.1"/>
    </reaction>
</comment>
<evidence type="ECO:0000256" key="10">
    <source>
        <dbReference type="SAM" id="Phobius"/>
    </source>
</evidence>
<dbReference type="Pfam" id="PF00069">
    <property type="entry name" value="Pkinase"/>
    <property type="match status" value="1"/>
</dbReference>
<evidence type="ECO:0000256" key="6">
    <source>
        <dbReference type="ARBA" id="ARBA00022840"/>
    </source>
</evidence>
<dbReference type="InterPro" id="IPR011009">
    <property type="entry name" value="Kinase-like_dom_sf"/>
</dbReference>
<dbReference type="EMBL" id="CP001778">
    <property type="protein sequence ID" value="ADD44375.1"/>
    <property type="molecule type" value="Genomic_DNA"/>
</dbReference>
<gene>
    <name evidence="12" type="ordered locus">Snas_4733</name>
</gene>
<evidence type="ECO:0000256" key="7">
    <source>
        <dbReference type="ARBA" id="ARBA00047899"/>
    </source>
</evidence>
<dbReference type="Proteomes" id="UP000000844">
    <property type="component" value="Chromosome"/>
</dbReference>
<evidence type="ECO:0000259" key="11">
    <source>
        <dbReference type="PROSITE" id="PS50011"/>
    </source>
</evidence>
<feature type="compositionally biased region" description="Basic and acidic residues" evidence="9">
    <location>
        <begin position="492"/>
        <end position="503"/>
    </location>
</feature>
<dbReference type="PROSITE" id="PS50231">
    <property type="entry name" value="RICIN_B_LECTIN"/>
    <property type="match status" value="1"/>
</dbReference>
<dbReference type="eggNOG" id="COG0515">
    <property type="taxonomic scope" value="Bacteria"/>
</dbReference>
<keyword evidence="10" id="KW-0812">Transmembrane</keyword>
<keyword evidence="6" id="KW-0067">ATP-binding</keyword>
<evidence type="ECO:0000256" key="5">
    <source>
        <dbReference type="ARBA" id="ARBA00022777"/>
    </source>
</evidence>
<feature type="region of interest" description="Disordered" evidence="9">
    <location>
        <begin position="481"/>
        <end position="503"/>
    </location>
</feature>
<dbReference type="PANTHER" id="PTHR43289:SF6">
    <property type="entry name" value="SERINE_THREONINE-PROTEIN KINASE NEKL-3"/>
    <property type="match status" value="1"/>
</dbReference>
<dbReference type="EC" id="2.7.11.1" evidence="1"/>
<evidence type="ECO:0000313" key="13">
    <source>
        <dbReference type="Proteomes" id="UP000000844"/>
    </source>
</evidence>
<keyword evidence="5 12" id="KW-0418">Kinase</keyword>
<evidence type="ECO:0000256" key="4">
    <source>
        <dbReference type="ARBA" id="ARBA00022741"/>
    </source>
</evidence>
<evidence type="ECO:0000256" key="8">
    <source>
        <dbReference type="ARBA" id="ARBA00048679"/>
    </source>
</evidence>
<feature type="compositionally biased region" description="Low complexity" evidence="9">
    <location>
        <begin position="352"/>
        <end position="361"/>
    </location>
</feature>
<evidence type="ECO:0000313" key="12">
    <source>
        <dbReference type="EMBL" id="ADD44375.1"/>
    </source>
</evidence>
<sequence length="503" mass="53082">METGQVLKERYRLTGRIAVGGMGEVWRAEDEMLHRTVAIKILHPALAADPQFQHRFIQEARTLASLNAPGLIDLYDACEETSPDGSPLSYLVMELVDAKPLSTMLAESGRVEPGKLLPILAQCATALGAAHGAGIVHRDIKPANILVAEDGTVTLIDFGIARRPGDSKLTAAGSVIGTVEYASPEQLRGVKLTGASDIYSLGVVGYECLTGAPPFYGDTAAVIAAHLNREPAPLPDDVPRAVADVITTAMAKDPQQRFGSAAELASACRGAASGTRVMPMGRAQPPVPPTEPIDIEPSSEAPESVDRMLRKRTLTTVLITLGVVLVIVLAVGVAWFAGRNSGGETADDKSSSKSSSSASPSPTGPDAPANSTLANASNDQCVAMDYGLFSDAVVLADCGGDTTKFEFAPDSGNKGVFEIVNTADGDKACVNWRYGDEDVLAGECTPDTAWKFEWIETKAGVDVWRIHSVTNSKFCLAAASGAPQGQDCNDDENQRWETKEAKD</sequence>
<keyword evidence="4" id="KW-0547">Nucleotide-binding</keyword>
<dbReference type="SUPFAM" id="SSF50370">
    <property type="entry name" value="Ricin B-like lectins"/>
    <property type="match status" value="1"/>
</dbReference>
<dbReference type="PROSITE" id="PS00108">
    <property type="entry name" value="PROTEIN_KINASE_ST"/>
    <property type="match status" value="1"/>
</dbReference>
<dbReference type="InterPro" id="IPR035992">
    <property type="entry name" value="Ricin_B-like_lectins"/>
</dbReference>
<dbReference type="SUPFAM" id="SSF56112">
    <property type="entry name" value="Protein kinase-like (PK-like)"/>
    <property type="match status" value="1"/>
</dbReference>
<keyword evidence="10" id="KW-0472">Membrane</keyword>
<dbReference type="HOGENOM" id="CLU_000288_63_44_11"/>
<proteinExistence type="predicted"/>
<dbReference type="KEGG" id="sna:Snas_4733"/>
<feature type="domain" description="Protein kinase" evidence="11">
    <location>
        <begin position="11"/>
        <end position="269"/>
    </location>
</feature>
<dbReference type="CDD" id="cd00161">
    <property type="entry name" value="beta-trefoil_Ricin-like"/>
    <property type="match status" value="1"/>
</dbReference>
<dbReference type="PANTHER" id="PTHR43289">
    <property type="entry name" value="MITOGEN-ACTIVATED PROTEIN KINASE KINASE KINASE 20-RELATED"/>
    <property type="match status" value="1"/>
</dbReference>
<accession>D3Q7N3</accession>
<feature type="region of interest" description="Disordered" evidence="9">
    <location>
        <begin position="276"/>
        <end position="305"/>
    </location>
</feature>
<dbReference type="OrthoDB" id="9762169at2"/>
<dbReference type="InterPro" id="IPR000719">
    <property type="entry name" value="Prot_kinase_dom"/>
</dbReference>
<organism evidence="12 13">
    <name type="scientific">Stackebrandtia nassauensis (strain DSM 44728 / CIP 108903 / NRRL B-16338 / NBRC 102104 / LLR-40K-21)</name>
    <dbReference type="NCBI Taxonomy" id="446470"/>
    <lineage>
        <taxon>Bacteria</taxon>
        <taxon>Bacillati</taxon>
        <taxon>Actinomycetota</taxon>
        <taxon>Actinomycetes</taxon>
        <taxon>Glycomycetales</taxon>
        <taxon>Glycomycetaceae</taxon>
        <taxon>Stackebrandtia</taxon>
    </lineage>
</organism>
<dbReference type="FunFam" id="3.30.200.20:FF:000035">
    <property type="entry name" value="Serine/threonine protein kinase Stk1"/>
    <property type="match status" value="1"/>
</dbReference>
<evidence type="ECO:0000256" key="2">
    <source>
        <dbReference type="ARBA" id="ARBA00022527"/>
    </source>
</evidence>
<comment type="catalytic activity">
    <reaction evidence="8">
        <text>L-seryl-[protein] + ATP = O-phospho-L-seryl-[protein] + ADP + H(+)</text>
        <dbReference type="Rhea" id="RHEA:17989"/>
        <dbReference type="Rhea" id="RHEA-COMP:9863"/>
        <dbReference type="Rhea" id="RHEA-COMP:11604"/>
        <dbReference type="ChEBI" id="CHEBI:15378"/>
        <dbReference type="ChEBI" id="CHEBI:29999"/>
        <dbReference type="ChEBI" id="CHEBI:30616"/>
        <dbReference type="ChEBI" id="CHEBI:83421"/>
        <dbReference type="ChEBI" id="CHEBI:456216"/>
        <dbReference type="EC" id="2.7.11.1"/>
    </reaction>
</comment>
<dbReference type="RefSeq" id="WP_013019946.1">
    <property type="nucleotide sequence ID" value="NC_013947.1"/>
</dbReference>
<reference evidence="12 13" key="1">
    <citation type="journal article" date="2009" name="Stand. Genomic Sci.">
        <title>Complete genome sequence of Stackebrandtia nassauensis type strain (LLR-40K-21).</title>
        <authorList>
            <person name="Munk C."/>
            <person name="Lapidus A."/>
            <person name="Copeland A."/>
            <person name="Jando M."/>
            <person name="Mayilraj S."/>
            <person name="Glavina Del Rio T."/>
            <person name="Nolan M."/>
            <person name="Chen F."/>
            <person name="Lucas S."/>
            <person name="Tice H."/>
            <person name="Cheng J.F."/>
            <person name="Han C."/>
            <person name="Detter J.C."/>
            <person name="Bruce D."/>
            <person name="Goodwin L."/>
            <person name="Chain P."/>
            <person name="Pitluck S."/>
            <person name="Goker M."/>
            <person name="Ovchinikova G."/>
            <person name="Pati A."/>
            <person name="Ivanova N."/>
            <person name="Mavromatis K."/>
            <person name="Chen A."/>
            <person name="Palaniappan K."/>
            <person name="Land M."/>
            <person name="Hauser L."/>
            <person name="Chang Y.J."/>
            <person name="Jeffries C.D."/>
            <person name="Bristow J."/>
            <person name="Eisen J.A."/>
            <person name="Markowitz V."/>
            <person name="Hugenholtz P."/>
            <person name="Kyrpides N.C."/>
            <person name="Klenk H.P."/>
        </authorList>
    </citation>
    <scope>NUCLEOTIDE SEQUENCE [LARGE SCALE GENOMIC DNA]</scope>
    <source>
        <strain evidence="13">DSM 44728 / CIP 108903 / NRRL B-16338 / NBRC 102104 / LLR-40K-21</strain>
    </source>
</reference>
<keyword evidence="2 12" id="KW-0723">Serine/threonine-protein kinase</keyword>
<dbReference type="GO" id="GO:0005524">
    <property type="term" value="F:ATP binding"/>
    <property type="evidence" value="ECO:0007669"/>
    <property type="project" value="UniProtKB-KW"/>
</dbReference>
<evidence type="ECO:0000256" key="3">
    <source>
        <dbReference type="ARBA" id="ARBA00022679"/>
    </source>
</evidence>
<dbReference type="SMART" id="SM00220">
    <property type="entry name" value="S_TKc"/>
    <property type="match status" value="1"/>
</dbReference>
<keyword evidence="3" id="KW-0808">Transferase</keyword>
<feature type="region of interest" description="Disordered" evidence="9">
    <location>
        <begin position="342"/>
        <end position="372"/>
    </location>
</feature>
<protein>
    <recommendedName>
        <fullName evidence="1">non-specific serine/threonine protein kinase</fullName>
        <ecNumber evidence="1">2.7.11.1</ecNumber>
    </recommendedName>
</protein>
<dbReference type="GO" id="GO:0004674">
    <property type="term" value="F:protein serine/threonine kinase activity"/>
    <property type="evidence" value="ECO:0007669"/>
    <property type="project" value="UniProtKB-KW"/>
</dbReference>
<dbReference type="STRING" id="446470.Snas_4733"/>
<dbReference type="AlphaFoldDB" id="D3Q7N3"/>
<dbReference type="Gene3D" id="1.10.510.10">
    <property type="entry name" value="Transferase(Phosphotransferase) domain 1"/>
    <property type="match status" value="1"/>
</dbReference>
<evidence type="ECO:0000256" key="9">
    <source>
        <dbReference type="SAM" id="MobiDB-lite"/>
    </source>
</evidence>
<dbReference type="FunFam" id="1.10.510.10:FF:000021">
    <property type="entry name" value="Serine/threonine protein kinase"/>
    <property type="match status" value="1"/>
</dbReference>
<dbReference type="PROSITE" id="PS50011">
    <property type="entry name" value="PROTEIN_KINASE_DOM"/>
    <property type="match status" value="1"/>
</dbReference>
<name>D3Q7N3_STANL</name>
<dbReference type="Gene3D" id="3.30.200.20">
    <property type="entry name" value="Phosphorylase Kinase, domain 1"/>
    <property type="match status" value="1"/>
</dbReference>